<dbReference type="Pfam" id="PF01048">
    <property type="entry name" value="PNP_UDP_1"/>
    <property type="match status" value="1"/>
</dbReference>
<dbReference type="Gene3D" id="3.40.50.1580">
    <property type="entry name" value="Nucleoside phosphorylase domain"/>
    <property type="match status" value="1"/>
</dbReference>
<dbReference type="Pfam" id="PF19956">
    <property type="entry name" value="EAD2"/>
    <property type="match status" value="1"/>
</dbReference>
<dbReference type="Proteomes" id="UP000482960">
    <property type="component" value="Unassembled WGS sequence"/>
</dbReference>
<dbReference type="GO" id="GO:0003824">
    <property type="term" value="F:catalytic activity"/>
    <property type="evidence" value="ECO:0007669"/>
    <property type="project" value="InterPro"/>
</dbReference>
<keyword evidence="4" id="KW-1185">Reference proteome</keyword>
<reference evidence="3 4" key="2">
    <citation type="submission" date="2020-03" db="EMBL/GenBank/DDBJ databases">
        <authorList>
            <person name="Ichikawa N."/>
            <person name="Kimura A."/>
            <person name="Kitahashi Y."/>
            <person name="Uohara A."/>
        </authorList>
    </citation>
    <scope>NUCLEOTIDE SEQUENCE [LARGE SCALE GENOMIC DNA]</scope>
    <source>
        <strain evidence="3 4">NBRC 108638</strain>
    </source>
</reference>
<name>A0A6V8L3C6_9ACTN</name>
<feature type="domain" description="Effector-associated" evidence="2">
    <location>
        <begin position="322"/>
        <end position="391"/>
    </location>
</feature>
<accession>A0A6V8L3C6</accession>
<dbReference type="RefSeq" id="WP_173077088.1">
    <property type="nucleotide sequence ID" value="NZ_BAABJB010000002.1"/>
</dbReference>
<dbReference type="InterPro" id="IPR045431">
    <property type="entry name" value="EAD2"/>
</dbReference>
<dbReference type="InterPro" id="IPR035994">
    <property type="entry name" value="Nucleoside_phosphorylase_sf"/>
</dbReference>
<comment type="caution">
    <text evidence="3">The sequence shown here is derived from an EMBL/GenBank/DDBJ whole genome shotgun (WGS) entry which is preliminary data.</text>
</comment>
<reference evidence="3 4" key="1">
    <citation type="submission" date="2020-03" db="EMBL/GenBank/DDBJ databases">
        <title>Whole genome shotgun sequence of Phytohabitans rumicis NBRC 108638.</title>
        <authorList>
            <person name="Komaki H."/>
            <person name="Tamura T."/>
        </authorList>
    </citation>
    <scope>NUCLEOTIDE SEQUENCE [LARGE SCALE GENOMIC DNA]</scope>
    <source>
        <strain evidence="3 4">NBRC 108638</strain>
    </source>
</reference>
<gene>
    <name evidence="3" type="ORF">Prum_031200</name>
</gene>
<organism evidence="3 4">
    <name type="scientific">Phytohabitans rumicis</name>
    <dbReference type="NCBI Taxonomy" id="1076125"/>
    <lineage>
        <taxon>Bacteria</taxon>
        <taxon>Bacillati</taxon>
        <taxon>Actinomycetota</taxon>
        <taxon>Actinomycetes</taxon>
        <taxon>Micromonosporales</taxon>
        <taxon>Micromonosporaceae</taxon>
    </lineage>
</organism>
<dbReference type="InterPro" id="IPR000845">
    <property type="entry name" value="Nucleoside_phosphorylase_d"/>
</dbReference>
<dbReference type="PANTHER" id="PTHR46082:SF6">
    <property type="entry name" value="AAA+ ATPASE DOMAIN-CONTAINING PROTEIN-RELATED"/>
    <property type="match status" value="1"/>
</dbReference>
<evidence type="ECO:0000259" key="1">
    <source>
        <dbReference type="Pfam" id="PF01048"/>
    </source>
</evidence>
<feature type="domain" description="Nucleoside phosphorylase" evidence="1">
    <location>
        <begin position="8"/>
        <end position="272"/>
    </location>
</feature>
<dbReference type="PANTHER" id="PTHR46082">
    <property type="entry name" value="ATP/GTP-BINDING PROTEIN-RELATED"/>
    <property type="match status" value="1"/>
</dbReference>
<proteinExistence type="predicted"/>
<dbReference type="GO" id="GO:0009116">
    <property type="term" value="P:nucleoside metabolic process"/>
    <property type="evidence" value="ECO:0007669"/>
    <property type="project" value="InterPro"/>
</dbReference>
<sequence length="408" mass="43740">MIAPARVTIGIITPLPIECAAMRALIDAPAPVRIPGDGNHYEIGTIPSTEPARPHVVTITVLPEDGNRNAAAICAHMLRSFRSVRVVVMCGIAGGVPAYSDHERHVRLGDVVVAAKGIVDYDHVRTVDGVDHLRRYVGGLSTDLLRAQRQLEVQAIAGTRPWEQTLTAAMTTRFARPHAASDILYVDGAAHPHPPDASRPADLPRVHAAAIGSADRLLRDAVRRDELAARYGIRAVEMEASGVAVAAGLQGIGWYVVRGIADYCDNATKNDAWHPYASFVAAAYLRALLGACHPLDASADGNASPPDHQGRLPLQGLRAIARALQEIDLMNEPAGRLLLLSLLPREIGGNVPSDSRDWVHLLHIVRTCARYPHGRESLVEALETVAAESSDGLRSARAAIVHHWPAAA</sequence>
<dbReference type="InterPro" id="IPR053137">
    <property type="entry name" value="NLR-like"/>
</dbReference>
<dbReference type="AlphaFoldDB" id="A0A6V8L3C6"/>
<dbReference type="EMBL" id="BLPG01000001">
    <property type="protein sequence ID" value="GFJ89478.1"/>
    <property type="molecule type" value="Genomic_DNA"/>
</dbReference>
<evidence type="ECO:0000313" key="3">
    <source>
        <dbReference type="EMBL" id="GFJ89478.1"/>
    </source>
</evidence>
<dbReference type="SUPFAM" id="SSF53167">
    <property type="entry name" value="Purine and uridine phosphorylases"/>
    <property type="match status" value="1"/>
</dbReference>
<protein>
    <submittedName>
        <fullName evidence="3">Uncharacterized protein</fullName>
    </submittedName>
</protein>
<evidence type="ECO:0000313" key="4">
    <source>
        <dbReference type="Proteomes" id="UP000482960"/>
    </source>
</evidence>
<evidence type="ECO:0000259" key="2">
    <source>
        <dbReference type="Pfam" id="PF19956"/>
    </source>
</evidence>